<dbReference type="SUPFAM" id="SSF50475">
    <property type="entry name" value="FMN-binding split barrel"/>
    <property type="match status" value="1"/>
</dbReference>
<dbReference type="AlphaFoldDB" id="A0A2W5NH02"/>
<name>A0A2W5NH02_9SPHN</name>
<gene>
    <name evidence="2" type="ORF">DI555_20840</name>
</gene>
<dbReference type="PANTHER" id="PTHR34818:SF1">
    <property type="entry name" value="PROTEIN BLI-3"/>
    <property type="match status" value="1"/>
</dbReference>
<dbReference type="EMBL" id="QFPX01000025">
    <property type="protein sequence ID" value="PZQ51738.1"/>
    <property type="molecule type" value="Genomic_DNA"/>
</dbReference>
<dbReference type="Pfam" id="PF16242">
    <property type="entry name" value="Pyrid_ox_like"/>
    <property type="match status" value="1"/>
</dbReference>
<evidence type="ECO:0000259" key="1">
    <source>
        <dbReference type="Pfam" id="PF16242"/>
    </source>
</evidence>
<organism evidence="2 3">
    <name type="scientific">Novosphingobium pentaromativorans</name>
    <dbReference type="NCBI Taxonomy" id="205844"/>
    <lineage>
        <taxon>Bacteria</taxon>
        <taxon>Pseudomonadati</taxon>
        <taxon>Pseudomonadota</taxon>
        <taxon>Alphaproteobacteria</taxon>
        <taxon>Sphingomonadales</taxon>
        <taxon>Sphingomonadaceae</taxon>
        <taxon>Novosphingobium</taxon>
    </lineage>
</organism>
<comment type="caution">
    <text evidence="2">The sequence shown here is derived from an EMBL/GenBank/DDBJ whole genome shotgun (WGS) entry which is preliminary data.</text>
</comment>
<proteinExistence type="predicted"/>
<reference evidence="2 3" key="1">
    <citation type="submission" date="2017-08" db="EMBL/GenBank/DDBJ databases">
        <title>Infants hospitalized years apart are colonized by the same room-sourced microbial strains.</title>
        <authorList>
            <person name="Brooks B."/>
            <person name="Olm M.R."/>
            <person name="Firek B.A."/>
            <person name="Baker R."/>
            <person name="Thomas B.C."/>
            <person name="Morowitz M.J."/>
            <person name="Banfield J.F."/>
        </authorList>
    </citation>
    <scope>NUCLEOTIDE SEQUENCE [LARGE SCALE GENOMIC DNA]</scope>
    <source>
        <strain evidence="2">S2_005_002_R2_33</strain>
    </source>
</reference>
<dbReference type="InterPro" id="IPR012349">
    <property type="entry name" value="Split_barrel_FMN-bd"/>
</dbReference>
<evidence type="ECO:0000313" key="3">
    <source>
        <dbReference type="Proteomes" id="UP000249082"/>
    </source>
</evidence>
<accession>A0A2W5NH02</accession>
<dbReference type="Gene3D" id="2.30.110.10">
    <property type="entry name" value="Electron Transport, Fmn-binding Protein, Chain A"/>
    <property type="match status" value="1"/>
</dbReference>
<dbReference type="InterPro" id="IPR038725">
    <property type="entry name" value="YdaG_split_barrel_FMN-bd"/>
</dbReference>
<protein>
    <submittedName>
        <fullName evidence="2">Pyridoxamine 5'-phosphate oxidase</fullName>
    </submittedName>
</protein>
<feature type="domain" description="General stress protein FMN-binding split barrel" evidence="1">
    <location>
        <begin position="6"/>
        <end position="137"/>
    </location>
</feature>
<dbReference type="PANTHER" id="PTHR34818">
    <property type="entry name" value="PROTEIN BLI-3"/>
    <property type="match status" value="1"/>
</dbReference>
<sequence length="148" mass="16337">MTWSLAELSNKMKDIDFAMLATHTKGGAIAARPMSNNREVGYEGTAWFFTEESALMAADISADPKITLSYQGKSGLLGQRPFFLAVEGRARLVRDKAALAEHWTDGLERWWPEGPETPGLVLIEAQGERAHYWDGEEEGEIVLGNVSP</sequence>
<evidence type="ECO:0000313" key="2">
    <source>
        <dbReference type="EMBL" id="PZQ51738.1"/>
    </source>
</evidence>
<dbReference type="Proteomes" id="UP000249082">
    <property type="component" value="Unassembled WGS sequence"/>
</dbReference>
<dbReference type="InterPro" id="IPR052917">
    <property type="entry name" value="Stress-Dev_Protein"/>
</dbReference>